<feature type="region of interest" description="Disordered" evidence="6">
    <location>
        <begin position="1"/>
        <end position="44"/>
    </location>
</feature>
<accession>A0A2G8L6G0</accession>
<evidence type="ECO:0000256" key="6">
    <source>
        <dbReference type="SAM" id="MobiDB-lite"/>
    </source>
</evidence>
<comment type="cofactor">
    <cofactor evidence="1">
        <name>FMN</name>
        <dbReference type="ChEBI" id="CHEBI:58210"/>
    </cofactor>
</comment>
<dbReference type="CDD" id="cd02144">
    <property type="entry name" value="iodotyrosine_dehalogenase"/>
    <property type="match status" value="1"/>
</dbReference>
<dbReference type="InterPro" id="IPR000415">
    <property type="entry name" value="Nitroreductase-like"/>
</dbReference>
<dbReference type="OrthoDB" id="41362at2759"/>
<evidence type="ECO:0000256" key="2">
    <source>
        <dbReference type="ARBA" id="ARBA00007118"/>
    </source>
</evidence>
<dbReference type="EMBL" id="MRZV01000198">
    <property type="protein sequence ID" value="PIK55851.1"/>
    <property type="molecule type" value="Genomic_DNA"/>
</dbReference>
<evidence type="ECO:0000256" key="5">
    <source>
        <dbReference type="ARBA" id="ARBA00023002"/>
    </source>
</evidence>
<comment type="similarity">
    <text evidence="2">Belongs to the nitroreductase family.</text>
</comment>
<dbReference type="PANTHER" id="PTHR23026:SF90">
    <property type="entry name" value="IODOTYROSINE DEIODINASE 1"/>
    <property type="match status" value="1"/>
</dbReference>
<dbReference type="SUPFAM" id="SSF55469">
    <property type="entry name" value="FMN-dependent nitroreductase-like"/>
    <property type="match status" value="1"/>
</dbReference>
<feature type="domain" description="Nitroreductase" evidence="7">
    <location>
        <begin position="81"/>
        <end position="249"/>
    </location>
</feature>
<evidence type="ECO:0000313" key="9">
    <source>
        <dbReference type="Proteomes" id="UP000230750"/>
    </source>
</evidence>
<dbReference type="GO" id="GO:0006570">
    <property type="term" value="P:tyrosine metabolic process"/>
    <property type="evidence" value="ECO:0007669"/>
    <property type="project" value="TreeGrafter"/>
</dbReference>
<dbReference type="InterPro" id="IPR029479">
    <property type="entry name" value="Nitroreductase"/>
</dbReference>
<keyword evidence="4" id="KW-0288">FMN</keyword>
<dbReference type="STRING" id="307972.A0A2G8L6G0"/>
<dbReference type="Proteomes" id="UP000230750">
    <property type="component" value="Unassembled WGS sequence"/>
</dbReference>
<sequence>MLQERSYKRGNDELQQTKLESCDPTDDTPNSEYITPNGDIDDDDSAFNFDEGEHVPFEKKFDYTEEEMLQKSRQFYEEMNDRRSVRFFSNRPVPLRVIENIIRTAGTGPSGAHTEPWTFSVVRDQAMKEQIREIIEAEEKVNYEKRMGNKWLNDLKAIGTTYKKPYLSVCSTLIVIFKQVYSFDERGQRKTHYYHEISTAISVGLMLAAIQKAGLVTCTTTPMNAGPRLRKILGRESYEKVLLLLPVGYASENATVPDFKRKSLEDIMDLHD</sequence>
<dbReference type="Gene3D" id="3.40.109.10">
    <property type="entry name" value="NADH Oxidase"/>
    <property type="match status" value="1"/>
</dbReference>
<gene>
    <name evidence="8" type="ORF">BSL78_07242</name>
</gene>
<proteinExistence type="inferred from homology"/>
<evidence type="ECO:0000256" key="3">
    <source>
        <dbReference type="ARBA" id="ARBA00022630"/>
    </source>
</evidence>
<reference evidence="8 9" key="1">
    <citation type="journal article" date="2017" name="PLoS Biol.">
        <title>The sea cucumber genome provides insights into morphological evolution and visceral regeneration.</title>
        <authorList>
            <person name="Zhang X."/>
            <person name="Sun L."/>
            <person name="Yuan J."/>
            <person name="Sun Y."/>
            <person name="Gao Y."/>
            <person name="Zhang L."/>
            <person name="Li S."/>
            <person name="Dai H."/>
            <person name="Hamel J.F."/>
            <person name="Liu C."/>
            <person name="Yu Y."/>
            <person name="Liu S."/>
            <person name="Lin W."/>
            <person name="Guo K."/>
            <person name="Jin S."/>
            <person name="Xu P."/>
            <person name="Storey K.B."/>
            <person name="Huan P."/>
            <person name="Zhang T."/>
            <person name="Zhou Y."/>
            <person name="Zhang J."/>
            <person name="Lin C."/>
            <person name="Li X."/>
            <person name="Xing L."/>
            <person name="Huo D."/>
            <person name="Sun M."/>
            <person name="Wang L."/>
            <person name="Mercier A."/>
            <person name="Li F."/>
            <person name="Yang H."/>
            <person name="Xiang J."/>
        </authorList>
    </citation>
    <scope>NUCLEOTIDE SEQUENCE [LARGE SCALE GENOMIC DNA]</scope>
    <source>
        <strain evidence="8">Shaxun</strain>
        <tissue evidence="8">Muscle</tissue>
    </source>
</reference>
<dbReference type="Pfam" id="PF00881">
    <property type="entry name" value="Nitroreductase"/>
    <property type="match status" value="1"/>
</dbReference>
<keyword evidence="9" id="KW-1185">Reference proteome</keyword>
<name>A0A2G8L6G0_STIJA</name>
<dbReference type="FunFam" id="3.40.109.10:FF:000004">
    <property type="entry name" value="Iodotyrosine deiodinase 1"/>
    <property type="match status" value="1"/>
</dbReference>
<evidence type="ECO:0000256" key="4">
    <source>
        <dbReference type="ARBA" id="ARBA00022643"/>
    </source>
</evidence>
<evidence type="ECO:0000313" key="8">
    <source>
        <dbReference type="EMBL" id="PIK55851.1"/>
    </source>
</evidence>
<dbReference type="GO" id="GO:0140616">
    <property type="term" value="F:iodotyrosine deiodinase activity"/>
    <property type="evidence" value="ECO:0007669"/>
    <property type="project" value="UniProtKB-ARBA"/>
</dbReference>
<evidence type="ECO:0000259" key="7">
    <source>
        <dbReference type="Pfam" id="PF00881"/>
    </source>
</evidence>
<dbReference type="InterPro" id="IPR050627">
    <property type="entry name" value="Nitroreductase/BluB"/>
</dbReference>
<comment type="caution">
    <text evidence="8">The sequence shown here is derived from an EMBL/GenBank/DDBJ whole genome shotgun (WGS) entry which is preliminary data.</text>
</comment>
<evidence type="ECO:0000256" key="1">
    <source>
        <dbReference type="ARBA" id="ARBA00001917"/>
    </source>
</evidence>
<dbReference type="AlphaFoldDB" id="A0A2G8L6G0"/>
<keyword evidence="5" id="KW-0560">Oxidoreductase</keyword>
<dbReference type="GO" id="GO:0005886">
    <property type="term" value="C:plasma membrane"/>
    <property type="evidence" value="ECO:0007669"/>
    <property type="project" value="TreeGrafter"/>
</dbReference>
<protein>
    <submittedName>
        <fullName evidence="8">Putative iodotyrosine dehalogenase 1</fullName>
    </submittedName>
</protein>
<organism evidence="8 9">
    <name type="scientific">Stichopus japonicus</name>
    <name type="common">Sea cucumber</name>
    <dbReference type="NCBI Taxonomy" id="307972"/>
    <lineage>
        <taxon>Eukaryota</taxon>
        <taxon>Metazoa</taxon>
        <taxon>Echinodermata</taxon>
        <taxon>Eleutherozoa</taxon>
        <taxon>Echinozoa</taxon>
        <taxon>Holothuroidea</taxon>
        <taxon>Aspidochirotacea</taxon>
        <taxon>Aspidochirotida</taxon>
        <taxon>Stichopodidae</taxon>
        <taxon>Apostichopus</taxon>
    </lineage>
</organism>
<dbReference type="PANTHER" id="PTHR23026">
    <property type="entry name" value="NADPH NITROREDUCTASE"/>
    <property type="match status" value="1"/>
</dbReference>
<keyword evidence="3" id="KW-0285">Flavoprotein</keyword>
<feature type="compositionally biased region" description="Basic and acidic residues" evidence="6">
    <location>
        <begin position="1"/>
        <end position="12"/>
    </location>
</feature>